<dbReference type="Gene3D" id="2.60.34.20">
    <property type="match status" value="1"/>
</dbReference>
<feature type="domain" description="AAR2 N-terminal" evidence="1">
    <location>
        <begin position="13"/>
        <end position="86"/>
    </location>
</feature>
<dbReference type="Proteomes" id="UP001374535">
    <property type="component" value="Chromosome 4"/>
</dbReference>
<dbReference type="GO" id="GO:0000244">
    <property type="term" value="P:spliceosomal tri-snRNP complex assembly"/>
    <property type="evidence" value="ECO:0007669"/>
    <property type="project" value="TreeGrafter"/>
</dbReference>
<dbReference type="EMBL" id="CP144697">
    <property type="protein sequence ID" value="WVZ13939.1"/>
    <property type="molecule type" value="Genomic_DNA"/>
</dbReference>
<evidence type="ECO:0000313" key="2">
    <source>
        <dbReference type="EMBL" id="WVZ13939.1"/>
    </source>
</evidence>
<dbReference type="InterPro" id="IPR038516">
    <property type="entry name" value="AAR2_N_sf"/>
</dbReference>
<dbReference type="InterPro" id="IPR007946">
    <property type="entry name" value="AAR2"/>
</dbReference>
<sequence length="169" mass="18636">MDSEKALELVKQGVTLLFLDVPQYTMVAIDTQTFYVGPAFKGIKMIPPSTHFVYYSSSSRDGKEFSPIVGFFIDTGASEGLSLGSHSDASMVNQTHLERLNHVVRSSRRSLVLGVPSMPQGAERTNLFHKSPRVQDSPLPDSHFKVRTTEENDVSVENALEENHNIAAA</sequence>
<dbReference type="CDD" id="cd13777">
    <property type="entry name" value="Aar2_N"/>
    <property type="match status" value="1"/>
</dbReference>
<name>A0AAQ3S345_VIGMU</name>
<gene>
    <name evidence="2" type="ORF">V8G54_011505</name>
</gene>
<organism evidence="2 3">
    <name type="scientific">Vigna mungo</name>
    <name type="common">Black gram</name>
    <name type="synonym">Phaseolus mungo</name>
    <dbReference type="NCBI Taxonomy" id="3915"/>
    <lineage>
        <taxon>Eukaryota</taxon>
        <taxon>Viridiplantae</taxon>
        <taxon>Streptophyta</taxon>
        <taxon>Embryophyta</taxon>
        <taxon>Tracheophyta</taxon>
        <taxon>Spermatophyta</taxon>
        <taxon>Magnoliopsida</taxon>
        <taxon>eudicotyledons</taxon>
        <taxon>Gunneridae</taxon>
        <taxon>Pentapetalae</taxon>
        <taxon>rosids</taxon>
        <taxon>fabids</taxon>
        <taxon>Fabales</taxon>
        <taxon>Fabaceae</taxon>
        <taxon>Papilionoideae</taxon>
        <taxon>50 kb inversion clade</taxon>
        <taxon>NPAAA clade</taxon>
        <taxon>indigoferoid/millettioid clade</taxon>
        <taxon>Phaseoleae</taxon>
        <taxon>Vigna</taxon>
    </lineage>
</organism>
<keyword evidence="3" id="KW-1185">Reference proteome</keyword>
<dbReference type="AlphaFoldDB" id="A0AAQ3S345"/>
<evidence type="ECO:0000259" key="1">
    <source>
        <dbReference type="Pfam" id="PF20981"/>
    </source>
</evidence>
<dbReference type="PANTHER" id="PTHR12689">
    <property type="entry name" value="A1 CISTRON SPLICING FACTOR AAR2-RELATED"/>
    <property type="match status" value="1"/>
</dbReference>
<reference evidence="2 3" key="1">
    <citation type="journal article" date="2023" name="Life. Sci Alliance">
        <title>Evolutionary insights into 3D genome organization and epigenetic landscape of Vigna mungo.</title>
        <authorList>
            <person name="Junaid A."/>
            <person name="Singh B."/>
            <person name="Bhatia S."/>
        </authorList>
    </citation>
    <scope>NUCLEOTIDE SEQUENCE [LARGE SCALE GENOMIC DNA]</scope>
    <source>
        <strain evidence="2">Urdbean</strain>
    </source>
</reference>
<accession>A0AAQ3S345</accession>
<protein>
    <recommendedName>
        <fullName evidence="1">AAR2 N-terminal domain-containing protein</fullName>
    </recommendedName>
</protein>
<dbReference type="PANTHER" id="PTHR12689:SF4">
    <property type="entry name" value="PROTEIN AAR2 HOMOLOG"/>
    <property type="match status" value="1"/>
</dbReference>
<evidence type="ECO:0000313" key="3">
    <source>
        <dbReference type="Proteomes" id="UP001374535"/>
    </source>
</evidence>
<proteinExistence type="predicted"/>
<dbReference type="InterPro" id="IPR033647">
    <property type="entry name" value="Aar2_N"/>
</dbReference>
<dbReference type="Pfam" id="PF20981">
    <property type="entry name" value="AAR2_1st"/>
    <property type="match status" value="1"/>
</dbReference>